<evidence type="ECO:0000313" key="2">
    <source>
        <dbReference type="EMBL" id="KAK7686467.1"/>
    </source>
</evidence>
<dbReference type="Proteomes" id="UP001385951">
    <property type="component" value="Unassembled WGS sequence"/>
</dbReference>
<proteinExistence type="predicted"/>
<keyword evidence="3" id="KW-1185">Reference proteome</keyword>
<reference evidence="2 3" key="1">
    <citation type="submission" date="2022-09" db="EMBL/GenBank/DDBJ databases">
        <authorList>
            <person name="Palmer J.M."/>
        </authorList>
    </citation>
    <scope>NUCLEOTIDE SEQUENCE [LARGE SCALE GENOMIC DNA]</scope>
    <source>
        <strain evidence="2 3">DSM 7382</strain>
    </source>
</reference>
<gene>
    <name evidence="2" type="ORF">QCA50_010063</name>
</gene>
<dbReference type="EMBL" id="JASBNA010000016">
    <property type="protein sequence ID" value="KAK7686467.1"/>
    <property type="molecule type" value="Genomic_DNA"/>
</dbReference>
<evidence type="ECO:0000313" key="3">
    <source>
        <dbReference type="Proteomes" id="UP001385951"/>
    </source>
</evidence>
<feature type="region of interest" description="Disordered" evidence="1">
    <location>
        <begin position="136"/>
        <end position="160"/>
    </location>
</feature>
<organism evidence="2 3">
    <name type="scientific">Cerrena zonata</name>
    <dbReference type="NCBI Taxonomy" id="2478898"/>
    <lineage>
        <taxon>Eukaryota</taxon>
        <taxon>Fungi</taxon>
        <taxon>Dikarya</taxon>
        <taxon>Basidiomycota</taxon>
        <taxon>Agaricomycotina</taxon>
        <taxon>Agaricomycetes</taxon>
        <taxon>Polyporales</taxon>
        <taxon>Cerrenaceae</taxon>
        <taxon>Cerrena</taxon>
    </lineage>
</organism>
<name>A0AAW0G257_9APHY</name>
<sequence length="160" mass="18023">MRIDQPYVDAILFAGRFHDFVKFAQGGARGGRKDKRRCEVIMFTTLQKASVHPPDHGLAAELNAWVDAKNTCRRIGLSLAFDGVSICCREVEGAELCDVKNESPKLDRGEMVEDEYDVFNSEPLPSDMLQKFEEIDNKSYRAPKRPSTTDNLPPAKRTCD</sequence>
<evidence type="ECO:0000256" key="1">
    <source>
        <dbReference type="SAM" id="MobiDB-lite"/>
    </source>
</evidence>
<dbReference type="AlphaFoldDB" id="A0AAW0G257"/>
<comment type="caution">
    <text evidence="2">The sequence shown here is derived from an EMBL/GenBank/DDBJ whole genome shotgun (WGS) entry which is preliminary data.</text>
</comment>
<protein>
    <submittedName>
        <fullName evidence="2">Uncharacterized protein</fullName>
    </submittedName>
</protein>
<accession>A0AAW0G257</accession>